<evidence type="ECO:0000313" key="2">
    <source>
        <dbReference type="Proteomes" id="UP001183643"/>
    </source>
</evidence>
<dbReference type="AlphaFoldDB" id="A0AAE3YXR6"/>
<dbReference type="RefSeq" id="WP_310373951.1">
    <property type="nucleotide sequence ID" value="NZ_JAVDYB010000001.1"/>
</dbReference>
<gene>
    <name evidence="1" type="ORF">J2S41_006669</name>
</gene>
<dbReference type="InterPro" id="IPR014729">
    <property type="entry name" value="Rossmann-like_a/b/a_fold"/>
</dbReference>
<evidence type="ECO:0000313" key="1">
    <source>
        <dbReference type="EMBL" id="MDR7279891.1"/>
    </source>
</evidence>
<dbReference type="EMBL" id="JAVDYB010000001">
    <property type="protein sequence ID" value="MDR7279891.1"/>
    <property type="molecule type" value="Genomic_DNA"/>
</dbReference>
<proteinExistence type="predicted"/>
<sequence>MSTLRVVSYGGGVQSTALLALAAADRIDFRTLVFANVGADSEHPSTLAYIRDVAGPYARRHGIELVERRRTRRDGTTETLCGRLTRAGSRSLPISVRMSNGAPGTRSCTADFKIKVLAGWLRENGATPARPATVAVGISLDELHRVHNRREHRYERVTYPLLDLRLDRSACLRIIREAGLPVPGKSACWFCPFTRPAT</sequence>
<protein>
    <submittedName>
        <fullName evidence="1">PP-loop superfamily ATP-utilizing enzyme</fullName>
    </submittedName>
</protein>
<organism evidence="1 2">
    <name type="scientific">Catenuloplanes atrovinosus</name>
    <dbReference type="NCBI Taxonomy" id="137266"/>
    <lineage>
        <taxon>Bacteria</taxon>
        <taxon>Bacillati</taxon>
        <taxon>Actinomycetota</taxon>
        <taxon>Actinomycetes</taxon>
        <taxon>Micromonosporales</taxon>
        <taxon>Micromonosporaceae</taxon>
        <taxon>Catenuloplanes</taxon>
    </lineage>
</organism>
<keyword evidence="2" id="KW-1185">Reference proteome</keyword>
<comment type="caution">
    <text evidence="1">The sequence shown here is derived from an EMBL/GenBank/DDBJ whole genome shotgun (WGS) entry which is preliminary data.</text>
</comment>
<dbReference type="SUPFAM" id="SSF52402">
    <property type="entry name" value="Adenine nucleotide alpha hydrolases-like"/>
    <property type="match status" value="1"/>
</dbReference>
<dbReference type="Gene3D" id="3.40.50.620">
    <property type="entry name" value="HUPs"/>
    <property type="match status" value="1"/>
</dbReference>
<dbReference type="Proteomes" id="UP001183643">
    <property type="component" value="Unassembled WGS sequence"/>
</dbReference>
<reference evidence="1" key="1">
    <citation type="submission" date="2023-07" db="EMBL/GenBank/DDBJ databases">
        <title>Sequencing the genomes of 1000 actinobacteria strains.</title>
        <authorList>
            <person name="Klenk H.-P."/>
        </authorList>
    </citation>
    <scope>NUCLEOTIDE SEQUENCE</scope>
    <source>
        <strain evidence="1">DSM 44707</strain>
    </source>
</reference>
<accession>A0AAE3YXR6</accession>
<name>A0AAE3YXR6_9ACTN</name>